<reference evidence="3" key="1">
    <citation type="submission" date="2017-02" db="UniProtKB">
        <authorList>
            <consortium name="WormBaseParasite"/>
        </authorList>
    </citation>
    <scope>IDENTIFICATION</scope>
</reference>
<reference evidence="1 2" key="2">
    <citation type="submission" date="2018-11" db="EMBL/GenBank/DDBJ databases">
        <authorList>
            <consortium name="Pathogen Informatics"/>
        </authorList>
    </citation>
    <scope>NUCLEOTIDE SEQUENCE [LARGE SCALE GENOMIC DNA]</scope>
</reference>
<protein>
    <submittedName>
        <fullName evidence="3">BON domain-containing protein</fullName>
    </submittedName>
</protein>
<gene>
    <name evidence="1" type="ORF">BPAG_LOCUS13555</name>
</gene>
<dbReference type="WBParaSite" id="BPAG_0001362701-mRNA-1">
    <property type="protein sequence ID" value="BPAG_0001362701-mRNA-1"/>
    <property type="gene ID" value="BPAG_0001362701"/>
</dbReference>
<dbReference type="Proteomes" id="UP000278627">
    <property type="component" value="Unassembled WGS sequence"/>
</dbReference>
<organism evidence="3">
    <name type="scientific">Brugia pahangi</name>
    <name type="common">Filarial nematode worm</name>
    <dbReference type="NCBI Taxonomy" id="6280"/>
    <lineage>
        <taxon>Eukaryota</taxon>
        <taxon>Metazoa</taxon>
        <taxon>Ecdysozoa</taxon>
        <taxon>Nematoda</taxon>
        <taxon>Chromadorea</taxon>
        <taxon>Rhabditida</taxon>
        <taxon>Spirurina</taxon>
        <taxon>Spiruromorpha</taxon>
        <taxon>Filarioidea</taxon>
        <taxon>Onchocercidae</taxon>
        <taxon>Brugia</taxon>
    </lineage>
</organism>
<dbReference type="AlphaFoldDB" id="A0A0N4TXC9"/>
<keyword evidence="2" id="KW-1185">Reference proteome</keyword>
<evidence type="ECO:0000313" key="2">
    <source>
        <dbReference type="Proteomes" id="UP000278627"/>
    </source>
</evidence>
<dbReference type="EMBL" id="UZAD01013410">
    <property type="protein sequence ID" value="VDN94740.1"/>
    <property type="molecule type" value="Genomic_DNA"/>
</dbReference>
<proteinExistence type="predicted"/>
<sequence length="67" mass="7901">MQWNRRLREKICCAVRNGTLKVRQISSNILFDGGMNWTRIINVKHWADAIVRQKDIVVKGTVIEHQR</sequence>
<name>A0A0N4TXC9_BRUPA</name>
<evidence type="ECO:0000313" key="1">
    <source>
        <dbReference type="EMBL" id="VDN94740.1"/>
    </source>
</evidence>
<accession>A0A0N4TXC9</accession>
<evidence type="ECO:0000313" key="3">
    <source>
        <dbReference type="WBParaSite" id="BPAG_0001362701-mRNA-1"/>
    </source>
</evidence>